<dbReference type="Gene3D" id="3.40.1350.10">
    <property type="match status" value="1"/>
</dbReference>
<reference evidence="1" key="1">
    <citation type="journal article" date="2014" name="Front. Microbiol.">
        <title>High frequency of phylogenetically diverse reductive dehalogenase-homologous genes in deep subseafloor sedimentary metagenomes.</title>
        <authorList>
            <person name="Kawai M."/>
            <person name="Futagami T."/>
            <person name="Toyoda A."/>
            <person name="Takaki Y."/>
            <person name="Nishi S."/>
            <person name="Hori S."/>
            <person name="Arai W."/>
            <person name="Tsubouchi T."/>
            <person name="Morono Y."/>
            <person name="Uchiyama I."/>
            <person name="Ito T."/>
            <person name="Fujiyama A."/>
            <person name="Inagaki F."/>
            <person name="Takami H."/>
        </authorList>
    </citation>
    <scope>NUCLEOTIDE SEQUENCE</scope>
    <source>
        <strain evidence="1">Expedition CK06-06</strain>
    </source>
</reference>
<sequence>MIFAQNETFMSGKTFRHNAGFGKRIEYYVISKMLKEGLDVYIPLIDDFGIDAVVRKKDGFFVELQIKARSKDVLFGDAALFAAITHEPRNNYYFIFYSERLDKTWILSSEEFIKEAVQNKTGKNAGKRSIWFNGRNTKNQTEHPYPRFDKYLHTNFDVFK</sequence>
<name>X1TQN1_9ZZZZ</name>
<organism evidence="1">
    <name type="scientific">marine sediment metagenome</name>
    <dbReference type="NCBI Taxonomy" id="412755"/>
    <lineage>
        <taxon>unclassified sequences</taxon>
        <taxon>metagenomes</taxon>
        <taxon>ecological metagenomes</taxon>
    </lineage>
</organism>
<proteinExistence type="predicted"/>
<accession>X1TQN1</accession>
<dbReference type="AlphaFoldDB" id="X1TQN1"/>
<dbReference type="EMBL" id="BARW01031912">
    <property type="protein sequence ID" value="GAJ07549.1"/>
    <property type="molecule type" value="Genomic_DNA"/>
</dbReference>
<dbReference type="InterPro" id="IPR011856">
    <property type="entry name" value="tRNA_endonuc-like_dom_sf"/>
</dbReference>
<comment type="caution">
    <text evidence="1">The sequence shown here is derived from an EMBL/GenBank/DDBJ whole genome shotgun (WGS) entry which is preliminary data.</text>
</comment>
<dbReference type="GO" id="GO:0003676">
    <property type="term" value="F:nucleic acid binding"/>
    <property type="evidence" value="ECO:0007669"/>
    <property type="project" value="InterPro"/>
</dbReference>
<protein>
    <recommendedName>
        <fullName evidence="2">PD(D/E)XK endonuclease domain-containing protein</fullName>
    </recommendedName>
</protein>
<evidence type="ECO:0000313" key="1">
    <source>
        <dbReference type="EMBL" id="GAJ07549.1"/>
    </source>
</evidence>
<evidence type="ECO:0008006" key="2">
    <source>
        <dbReference type="Google" id="ProtNLM"/>
    </source>
</evidence>
<gene>
    <name evidence="1" type="ORF">S12H4_50638</name>
</gene>